<dbReference type="InterPro" id="IPR016164">
    <property type="entry name" value="FAD-linked_Oxase-like_C"/>
</dbReference>
<protein>
    <recommendedName>
        <fullName evidence="5">FAD-binding oxidoreductase/transferase type 4 C-terminal domain-containing protein</fullName>
    </recommendedName>
</protein>
<evidence type="ECO:0000256" key="1">
    <source>
        <dbReference type="ARBA" id="ARBA00001974"/>
    </source>
</evidence>
<evidence type="ECO:0000313" key="7">
    <source>
        <dbReference type="Proteomes" id="UP000675781"/>
    </source>
</evidence>
<evidence type="ECO:0000313" key="6">
    <source>
        <dbReference type="EMBL" id="MBR7835558.1"/>
    </source>
</evidence>
<dbReference type="InterPro" id="IPR004113">
    <property type="entry name" value="FAD-bd_oxidored_4_C"/>
</dbReference>
<evidence type="ECO:0000259" key="5">
    <source>
        <dbReference type="Pfam" id="PF02913"/>
    </source>
</evidence>
<dbReference type="Proteomes" id="UP000675781">
    <property type="component" value="Unassembled WGS sequence"/>
</dbReference>
<keyword evidence="3" id="KW-0274">FAD</keyword>
<comment type="cofactor">
    <cofactor evidence="1">
        <name>FAD</name>
        <dbReference type="ChEBI" id="CHEBI:57692"/>
    </cofactor>
</comment>
<dbReference type="Gene3D" id="1.10.45.10">
    <property type="entry name" value="Vanillyl-alcohol Oxidase, Chain A, domain 4"/>
    <property type="match status" value="1"/>
</dbReference>
<name>A0A941IT34_9ACTN</name>
<organism evidence="6 7">
    <name type="scientific">Actinospica durhamensis</name>
    <dbReference type="NCBI Taxonomy" id="1508375"/>
    <lineage>
        <taxon>Bacteria</taxon>
        <taxon>Bacillati</taxon>
        <taxon>Actinomycetota</taxon>
        <taxon>Actinomycetes</taxon>
        <taxon>Catenulisporales</taxon>
        <taxon>Actinospicaceae</taxon>
        <taxon>Actinospica</taxon>
    </lineage>
</organism>
<evidence type="ECO:0000256" key="2">
    <source>
        <dbReference type="ARBA" id="ARBA00022630"/>
    </source>
</evidence>
<comment type="caution">
    <text evidence="6">The sequence shown here is derived from an EMBL/GenBank/DDBJ whole genome shotgun (WGS) entry which is preliminary data.</text>
</comment>
<feature type="domain" description="FAD-binding oxidoreductase/transferase type 4 C-terminal" evidence="5">
    <location>
        <begin position="2"/>
        <end position="37"/>
    </location>
</feature>
<evidence type="ECO:0000256" key="3">
    <source>
        <dbReference type="ARBA" id="ARBA00022827"/>
    </source>
</evidence>
<dbReference type="EMBL" id="JAGSOG010000100">
    <property type="protein sequence ID" value="MBR7835558.1"/>
    <property type="molecule type" value="Genomic_DNA"/>
</dbReference>
<reference evidence="6" key="1">
    <citation type="submission" date="2021-04" db="EMBL/GenBank/DDBJ databases">
        <title>Genome based classification of Actinospica acidithermotolerans sp. nov., an actinobacterium isolated from an Indonesian hot spring.</title>
        <authorList>
            <person name="Kusuma A.B."/>
            <person name="Putra K.E."/>
            <person name="Nafisah S."/>
            <person name="Loh J."/>
            <person name="Nouioui I."/>
            <person name="Goodfellow M."/>
        </authorList>
    </citation>
    <scope>NUCLEOTIDE SEQUENCE</scope>
    <source>
        <strain evidence="6">CSCA 57</strain>
    </source>
</reference>
<dbReference type="InterPro" id="IPR016171">
    <property type="entry name" value="Vanillyl_alc_oxidase_C-sub2"/>
</dbReference>
<sequence length="56" mass="6079">MGLLKRQWVAEELGKDSLDVQRRIKQTLDPRGILNPRPGQGAVKPTAPDQAAETGA</sequence>
<dbReference type="GO" id="GO:0050660">
    <property type="term" value="F:flavin adenine dinucleotide binding"/>
    <property type="evidence" value="ECO:0007669"/>
    <property type="project" value="InterPro"/>
</dbReference>
<dbReference type="SUPFAM" id="SSF55103">
    <property type="entry name" value="FAD-linked oxidases, C-terminal domain"/>
    <property type="match status" value="1"/>
</dbReference>
<accession>A0A941IT34</accession>
<dbReference type="FunFam" id="1.10.45.10:FF:000001">
    <property type="entry name" value="D-lactate dehydrogenase mitochondrial"/>
    <property type="match status" value="1"/>
</dbReference>
<evidence type="ECO:0000256" key="4">
    <source>
        <dbReference type="SAM" id="MobiDB-lite"/>
    </source>
</evidence>
<dbReference type="AlphaFoldDB" id="A0A941IT34"/>
<feature type="region of interest" description="Disordered" evidence="4">
    <location>
        <begin position="27"/>
        <end position="56"/>
    </location>
</feature>
<dbReference type="GO" id="GO:0003824">
    <property type="term" value="F:catalytic activity"/>
    <property type="evidence" value="ECO:0007669"/>
    <property type="project" value="InterPro"/>
</dbReference>
<keyword evidence="7" id="KW-1185">Reference proteome</keyword>
<dbReference type="Pfam" id="PF02913">
    <property type="entry name" value="FAD-oxidase_C"/>
    <property type="match status" value="1"/>
</dbReference>
<proteinExistence type="predicted"/>
<keyword evidence="2" id="KW-0285">Flavoprotein</keyword>
<gene>
    <name evidence="6" type="ORF">KDL01_19940</name>
</gene>